<protein>
    <submittedName>
        <fullName evidence="1">Uncharacterized protein</fullName>
    </submittedName>
</protein>
<dbReference type="OrthoDB" id="785995at2"/>
<dbReference type="STRING" id="416016.SAMN05443547_0864"/>
<organism evidence="1 2">
    <name type="scientific">Flavobacterium cucumis</name>
    <dbReference type="NCBI Taxonomy" id="416016"/>
    <lineage>
        <taxon>Bacteria</taxon>
        <taxon>Pseudomonadati</taxon>
        <taxon>Bacteroidota</taxon>
        <taxon>Flavobacteriia</taxon>
        <taxon>Flavobacteriales</taxon>
        <taxon>Flavobacteriaceae</taxon>
        <taxon>Flavobacterium</taxon>
    </lineage>
</organism>
<accession>A0A1M7ZUR6</accession>
<reference evidence="2" key="1">
    <citation type="submission" date="2016-12" db="EMBL/GenBank/DDBJ databases">
        <authorList>
            <person name="Varghese N."/>
            <person name="Submissions S."/>
        </authorList>
    </citation>
    <scope>NUCLEOTIDE SEQUENCE [LARGE SCALE GENOMIC DNA]</scope>
    <source>
        <strain evidence="2">DSM 18830</strain>
    </source>
</reference>
<evidence type="ECO:0000313" key="2">
    <source>
        <dbReference type="Proteomes" id="UP000184611"/>
    </source>
</evidence>
<dbReference type="AlphaFoldDB" id="A0A1M7ZUR6"/>
<dbReference type="PROSITE" id="PS51257">
    <property type="entry name" value="PROKAR_LIPOPROTEIN"/>
    <property type="match status" value="1"/>
</dbReference>
<dbReference type="RefSeq" id="WP_073581740.1">
    <property type="nucleotide sequence ID" value="NZ_CBCSEA010000002.1"/>
</dbReference>
<dbReference type="Proteomes" id="UP000184611">
    <property type="component" value="Unassembled WGS sequence"/>
</dbReference>
<evidence type="ECO:0000313" key="1">
    <source>
        <dbReference type="EMBL" id="SHO72530.1"/>
    </source>
</evidence>
<keyword evidence="2" id="KW-1185">Reference proteome</keyword>
<sequence length="71" mass="7912">MKNLGKVFGFVCASVLLFSCTTDEQDLELQNAIAESQKMEMSTMEEEKEIVQDSCIALVEGTPLVIIIKRD</sequence>
<gene>
    <name evidence="1" type="ORF">SAMN05443547_0864</name>
</gene>
<dbReference type="EMBL" id="FRYK01000001">
    <property type="protein sequence ID" value="SHO72530.1"/>
    <property type="molecule type" value="Genomic_DNA"/>
</dbReference>
<name>A0A1M7ZUR6_9FLAO</name>
<proteinExistence type="predicted"/>